<evidence type="ECO:0000259" key="6">
    <source>
        <dbReference type="Pfam" id="PF13086"/>
    </source>
</evidence>
<dbReference type="InterPro" id="IPR041679">
    <property type="entry name" value="DNA2/NAM7-like_C"/>
</dbReference>
<dbReference type="InterPro" id="IPR027417">
    <property type="entry name" value="P-loop_NTPase"/>
</dbReference>
<evidence type="ECO:0000256" key="2">
    <source>
        <dbReference type="ARBA" id="ARBA00022801"/>
    </source>
</evidence>
<dbReference type="Proteomes" id="UP001359559">
    <property type="component" value="Unassembled WGS sequence"/>
</dbReference>
<evidence type="ECO:0000313" key="9">
    <source>
        <dbReference type="Proteomes" id="UP001359559"/>
    </source>
</evidence>
<dbReference type="PANTHER" id="PTHR10887:SF522">
    <property type="entry name" value="P-LOOP CONTAINING NUCLEOSIDE TRIPHOSPHATE HYDROLASES SUPERFAMILY PROTEIN"/>
    <property type="match status" value="1"/>
</dbReference>
<protein>
    <recommendedName>
        <fullName evidence="10">Helicase MAGATAMA 3</fullName>
    </recommendedName>
</protein>
<evidence type="ECO:0000256" key="4">
    <source>
        <dbReference type="ARBA" id="ARBA00022840"/>
    </source>
</evidence>
<evidence type="ECO:0008006" key="10">
    <source>
        <dbReference type="Google" id="ProtNLM"/>
    </source>
</evidence>
<evidence type="ECO:0000256" key="1">
    <source>
        <dbReference type="ARBA" id="ARBA00022741"/>
    </source>
</evidence>
<dbReference type="GO" id="GO:0005524">
    <property type="term" value="F:ATP binding"/>
    <property type="evidence" value="ECO:0007669"/>
    <property type="project" value="UniProtKB-KW"/>
</dbReference>
<gene>
    <name evidence="8" type="ORF">RJT34_11456</name>
</gene>
<evidence type="ECO:0000256" key="5">
    <source>
        <dbReference type="SAM" id="MobiDB-lite"/>
    </source>
</evidence>
<sequence>MDPLQFVAIDEAAMLKECESAIPLQLPGLCHCILIGDEKQLPALVMSKIAEKALFGRSLFERLVSLGRKKLMLDVQYRMHPSISLFPCKEFYDDKLSNAPNVKESCYTKQFLEGEIYGPYSFINIAKGKEQLGRCGRSSKNMVEVAVVSEIIASLRKALMGTRKKVSIGIISPYNAQVYEIQEKLKQYTSASGQDQNLSISIRSVDGFQGGEEDIIIFSAVRSNGSGKVGFLSNTQRANVALTRARYCLWILGNAATLMNSDSVWKKLVLDANNRGCFHSVDEDKNLARAMNDALFELELLQSESHFKKLSLGGTSESGRKNFSRPRKPRFV</sequence>
<dbReference type="GO" id="GO:0016787">
    <property type="term" value="F:hydrolase activity"/>
    <property type="evidence" value="ECO:0007669"/>
    <property type="project" value="UniProtKB-KW"/>
</dbReference>
<proteinExistence type="predicted"/>
<dbReference type="GO" id="GO:0005694">
    <property type="term" value="C:chromosome"/>
    <property type="evidence" value="ECO:0007669"/>
    <property type="project" value="UniProtKB-ARBA"/>
</dbReference>
<dbReference type="FunFam" id="3.40.50.300:FF:000326">
    <property type="entry name" value="P-loop containing nucleoside triphosphate hydrolase"/>
    <property type="match status" value="1"/>
</dbReference>
<feature type="region of interest" description="Disordered" evidence="5">
    <location>
        <begin position="312"/>
        <end position="332"/>
    </location>
</feature>
<keyword evidence="2" id="KW-0378">Hydrolase</keyword>
<feature type="domain" description="DNA2/NAM7 helicase helicase" evidence="6">
    <location>
        <begin position="5"/>
        <end position="48"/>
    </location>
</feature>
<dbReference type="Pfam" id="PF13087">
    <property type="entry name" value="AAA_12"/>
    <property type="match status" value="1"/>
</dbReference>
<comment type="caution">
    <text evidence="8">The sequence shown here is derived from an EMBL/GenBank/DDBJ whole genome shotgun (WGS) entry which is preliminary data.</text>
</comment>
<dbReference type="AlphaFoldDB" id="A0AAN9JKJ8"/>
<dbReference type="Pfam" id="PF13086">
    <property type="entry name" value="AAA_11"/>
    <property type="match status" value="1"/>
</dbReference>
<dbReference type="SUPFAM" id="SSF52540">
    <property type="entry name" value="P-loop containing nucleoside triphosphate hydrolases"/>
    <property type="match status" value="1"/>
</dbReference>
<feature type="domain" description="DNA2/NAM7 helicase-like C-terminal" evidence="7">
    <location>
        <begin position="56"/>
        <end position="255"/>
    </location>
</feature>
<name>A0AAN9JKJ8_CLITE</name>
<evidence type="ECO:0000259" key="7">
    <source>
        <dbReference type="Pfam" id="PF13087"/>
    </source>
</evidence>
<feature type="compositionally biased region" description="Basic residues" evidence="5">
    <location>
        <begin position="322"/>
        <end position="332"/>
    </location>
</feature>
<reference evidence="8 9" key="1">
    <citation type="submission" date="2024-01" db="EMBL/GenBank/DDBJ databases">
        <title>The genomes of 5 underutilized Papilionoideae crops provide insights into root nodulation and disease resistance.</title>
        <authorList>
            <person name="Yuan L."/>
        </authorList>
    </citation>
    <scope>NUCLEOTIDE SEQUENCE [LARGE SCALE GENOMIC DNA]</scope>
    <source>
        <strain evidence="8">LY-2023</strain>
        <tissue evidence="8">Leaf</tissue>
    </source>
</reference>
<dbReference type="InterPro" id="IPR047187">
    <property type="entry name" value="SF1_C_Upf1"/>
</dbReference>
<dbReference type="InterPro" id="IPR045055">
    <property type="entry name" value="DNA2/NAM7-like"/>
</dbReference>
<keyword evidence="1" id="KW-0547">Nucleotide-binding</keyword>
<evidence type="ECO:0000313" key="8">
    <source>
        <dbReference type="EMBL" id="KAK7300608.1"/>
    </source>
</evidence>
<keyword evidence="9" id="KW-1185">Reference proteome</keyword>
<dbReference type="InterPro" id="IPR041677">
    <property type="entry name" value="DNA2/NAM7_AAA_11"/>
</dbReference>
<keyword evidence="4" id="KW-0067">ATP-binding</keyword>
<dbReference type="CDD" id="cd18808">
    <property type="entry name" value="SF1_C_Upf1"/>
    <property type="match status" value="1"/>
</dbReference>
<organism evidence="8 9">
    <name type="scientific">Clitoria ternatea</name>
    <name type="common">Butterfly pea</name>
    <dbReference type="NCBI Taxonomy" id="43366"/>
    <lineage>
        <taxon>Eukaryota</taxon>
        <taxon>Viridiplantae</taxon>
        <taxon>Streptophyta</taxon>
        <taxon>Embryophyta</taxon>
        <taxon>Tracheophyta</taxon>
        <taxon>Spermatophyta</taxon>
        <taxon>Magnoliopsida</taxon>
        <taxon>eudicotyledons</taxon>
        <taxon>Gunneridae</taxon>
        <taxon>Pentapetalae</taxon>
        <taxon>rosids</taxon>
        <taxon>fabids</taxon>
        <taxon>Fabales</taxon>
        <taxon>Fabaceae</taxon>
        <taxon>Papilionoideae</taxon>
        <taxon>50 kb inversion clade</taxon>
        <taxon>NPAAA clade</taxon>
        <taxon>indigoferoid/millettioid clade</taxon>
        <taxon>Phaseoleae</taxon>
        <taxon>Clitoria</taxon>
    </lineage>
</organism>
<dbReference type="EMBL" id="JAYKXN010000003">
    <property type="protein sequence ID" value="KAK7300608.1"/>
    <property type="molecule type" value="Genomic_DNA"/>
</dbReference>
<evidence type="ECO:0000256" key="3">
    <source>
        <dbReference type="ARBA" id="ARBA00022806"/>
    </source>
</evidence>
<keyword evidence="3" id="KW-0347">Helicase</keyword>
<dbReference type="Gene3D" id="3.40.50.300">
    <property type="entry name" value="P-loop containing nucleotide triphosphate hydrolases"/>
    <property type="match status" value="2"/>
</dbReference>
<dbReference type="PANTHER" id="PTHR10887">
    <property type="entry name" value="DNA2/NAM7 HELICASE FAMILY"/>
    <property type="match status" value="1"/>
</dbReference>
<accession>A0AAN9JKJ8</accession>
<dbReference type="GO" id="GO:0004386">
    <property type="term" value="F:helicase activity"/>
    <property type="evidence" value="ECO:0007669"/>
    <property type="project" value="UniProtKB-KW"/>
</dbReference>